<reference evidence="5 6" key="1">
    <citation type="submission" date="2023-06" db="EMBL/GenBank/DDBJ databases">
        <title>Paenibacillus polygonum sp. nov., an endophytic bacterium, isolated from Polygonum lapathifolium L. in Nanji Wetland National Nature Reserve, South of Poyang Lake, Jiangxi Province, China.</title>
        <authorList>
            <person name="Yu Z."/>
        </authorList>
    </citation>
    <scope>NUCLEOTIDE SEQUENCE [LARGE SCALE GENOMIC DNA]</scope>
    <source>
        <strain evidence="5 6">C31</strain>
    </source>
</reference>
<dbReference type="RefSeq" id="WP_285749320.1">
    <property type="nucleotide sequence ID" value="NZ_CP127162.1"/>
</dbReference>
<dbReference type="PANTHER" id="PTHR15108">
    <property type="entry name" value="N-ACYLGLUCOSAMINE-2-EPIMERASE"/>
    <property type="match status" value="1"/>
</dbReference>
<gene>
    <name evidence="5" type="ORF">QPK24_13715</name>
</gene>
<evidence type="ECO:0000256" key="4">
    <source>
        <dbReference type="HAMAP-Rule" id="MF_00929"/>
    </source>
</evidence>
<dbReference type="InterPro" id="IPR028584">
    <property type="entry name" value="Cellobiose_2_epim"/>
</dbReference>
<comment type="function">
    <text evidence="4">Catalyzes the reversible epimerization of cellobiose to 4-O-beta-D-glucopyranosyl-D-mannose (Glc-Man).</text>
</comment>
<comment type="catalytic activity">
    <reaction evidence="1 4">
        <text>D-cellobiose = beta-D-glucosyl-(1-&gt;4)-D-mannopyranose</text>
        <dbReference type="Rhea" id="RHEA:23384"/>
        <dbReference type="ChEBI" id="CHEBI:17057"/>
        <dbReference type="ChEBI" id="CHEBI:47931"/>
        <dbReference type="EC" id="5.1.3.11"/>
    </reaction>
</comment>
<dbReference type="Proteomes" id="UP001236415">
    <property type="component" value="Chromosome"/>
</dbReference>
<dbReference type="HAMAP" id="MF_00929">
    <property type="entry name" value="Cellobiose_2_epim"/>
    <property type="match status" value="1"/>
</dbReference>
<dbReference type="InterPro" id="IPR012341">
    <property type="entry name" value="6hp_glycosidase-like_sf"/>
</dbReference>
<dbReference type="InterPro" id="IPR008928">
    <property type="entry name" value="6-hairpin_glycosidase_sf"/>
</dbReference>
<organism evidence="5 6">
    <name type="scientific">Paenibacillus polygoni</name>
    <dbReference type="NCBI Taxonomy" id="3050112"/>
    <lineage>
        <taxon>Bacteria</taxon>
        <taxon>Bacillati</taxon>
        <taxon>Bacillota</taxon>
        <taxon>Bacilli</taxon>
        <taxon>Bacillales</taxon>
        <taxon>Paenibacillaceae</taxon>
        <taxon>Paenibacillus</taxon>
    </lineage>
</organism>
<dbReference type="EC" id="5.1.3.11" evidence="4"/>
<protein>
    <recommendedName>
        <fullName evidence="4">Cellobiose 2-epimerase</fullName>
        <shortName evidence="4">CE</shortName>
        <ecNumber evidence="4">5.1.3.11</ecNumber>
    </recommendedName>
</protein>
<comment type="similarity">
    <text evidence="2">Belongs to the N-acylglucosamine 2-epimerase family.</text>
</comment>
<evidence type="ECO:0000256" key="2">
    <source>
        <dbReference type="ARBA" id="ARBA00008558"/>
    </source>
</evidence>
<keyword evidence="3 4" id="KW-0413">Isomerase</keyword>
<evidence type="ECO:0000256" key="1">
    <source>
        <dbReference type="ARBA" id="ARBA00001470"/>
    </source>
</evidence>
<dbReference type="InterPro" id="IPR010819">
    <property type="entry name" value="AGE/CE"/>
</dbReference>
<dbReference type="Pfam" id="PF07221">
    <property type="entry name" value="GlcNAc_2-epim"/>
    <property type="match status" value="1"/>
</dbReference>
<evidence type="ECO:0000256" key="3">
    <source>
        <dbReference type="ARBA" id="ARBA00023235"/>
    </source>
</evidence>
<dbReference type="SUPFAM" id="SSF48208">
    <property type="entry name" value="Six-hairpin glycosidases"/>
    <property type="match status" value="1"/>
</dbReference>
<evidence type="ECO:0000313" key="5">
    <source>
        <dbReference type="EMBL" id="WIV21515.1"/>
    </source>
</evidence>
<dbReference type="Gene3D" id="1.50.10.10">
    <property type="match status" value="1"/>
</dbReference>
<accession>A0ABY8X7T9</accession>
<evidence type="ECO:0000313" key="6">
    <source>
        <dbReference type="Proteomes" id="UP001236415"/>
    </source>
</evidence>
<comment type="similarity">
    <text evidence="4">Belongs to the cellobiose 2-epimerase family.</text>
</comment>
<dbReference type="EMBL" id="CP127162">
    <property type="protein sequence ID" value="WIV21515.1"/>
    <property type="molecule type" value="Genomic_DNA"/>
</dbReference>
<sequence length="390" mass="45541">MNTLTAEIQKEWVSHILPFWANMKDDEQGGYYGELDYSLKLDKTAAKGGIANSRILWSFSAAYRYLISNSYAEHAHHSFRFLKENLLDPVFGGVYWSVDYEGHPLDTRKHIYNQAFAVYSLSEYYRALNSAEALELAKTLFFLIEEKGYDPKTNAYKEEFNRTWQEQPNEMLSENNVIASITMNTHIHILEAYTTLYRVWPDSRVRAALENLLHILYDRMFDAKTGRLHVFFDQNWNSLLDLTSYGHDIEASWLIDDAMQVIGSDHPDHKKMIVDLAYSVAKNAIQSDGSLANEREKDHLDKTRIWWVQAEAIVGFYNAYQRTNDPLFIDLVTNLWEYTKNHIIDSRLGSEWVWAVKEDGSHDQREIAGAWKCPYHNSRFCIEMIERMSE</sequence>
<name>A0ABY8X7T9_9BACL</name>
<proteinExistence type="inferred from homology"/>
<keyword evidence="6" id="KW-1185">Reference proteome</keyword>